<dbReference type="PROSITE" id="PS51044">
    <property type="entry name" value="ZF_SP_RING"/>
    <property type="match status" value="1"/>
</dbReference>
<keyword evidence="5 8" id="KW-0863">Zinc-finger</keyword>
<keyword evidence="13" id="KW-1185">Reference proteome</keyword>
<evidence type="ECO:0000256" key="5">
    <source>
        <dbReference type="ARBA" id="ARBA00022771"/>
    </source>
</evidence>
<dbReference type="GO" id="GO:0016925">
    <property type="term" value="P:protein sumoylation"/>
    <property type="evidence" value="ECO:0000318"/>
    <property type="project" value="GO_Central"/>
</dbReference>
<dbReference type="RefSeq" id="XP_028905933.1">
    <property type="nucleotide sequence ID" value="XM_029050100.2"/>
</dbReference>
<organism evidence="12 13">
    <name type="scientific">Ornithorhynchus anatinus</name>
    <name type="common">Duckbill platypus</name>
    <dbReference type="NCBI Taxonomy" id="9258"/>
    <lineage>
        <taxon>Eukaryota</taxon>
        <taxon>Metazoa</taxon>
        <taxon>Chordata</taxon>
        <taxon>Craniata</taxon>
        <taxon>Vertebrata</taxon>
        <taxon>Euteleostomi</taxon>
        <taxon>Mammalia</taxon>
        <taxon>Monotremata</taxon>
        <taxon>Ornithorhynchidae</taxon>
        <taxon>Ornithorhynchus</taxon>
    </lineage>
</organism>
<name>A0A6I8PFF0_ORNAN</name>
<dbReference type="Bgee" id="ENSOANG00000034044">
    <property type="expression patterns" value="Expressed in testis"/>
</dbReference>
<dbReference type="Gene3D" id="3.30.40.10">
    <property type="entry name" value="Zinc/RING finger domain, C3HC4 (zinc finger)"/>
    <property type="match status" value="1"/>
</dbReference>
<dbReference type="OMA" id="NKHPINI"/>
<comment type="pathway">
    <text evidence="1">Protein modification; protein sumoylation.</text>
</comment>
<evidence type="ECO:0000259" key="11">
    <source>
        <dbReference type="PROSITE" id="PS51466"/>
    </source>
</evidence>
<evidence type="ECO:0000313" key="13">
    <source>
        <dbReference type="Proteomes" id="UP000002279"/>
    </source>
</evidence>
<evidence type="ECO:0000256" key="3">
    <source>
        <dbReference type="ARBA" id="ARBA00022679"/>
    </source>
</evidence>
<evidence type="ECO:0000256" key="6">
    <source>
        <dbReference type="ARBA" id="ARBA00022786"/>
    </source>
</evidence>
<dbReference type="InterPro" id="IPR023321">
    <property type="entry name" value="PINIT"/>
</dbReference>
<dbReference type="Pfam" id="PF02891">
    <property type="entry name" value="zf-MIZ"/>
    <property type="match status" value="1"/>
</dbReference>
<feature type="region of interest" description="Disordered" evidence="9">
    <location>
        <begin position="543"/>
        <end position="582"/>
    </location>
</feature>
<reference evidence="12" key="3">
    <citation type="submission" date="2025-09" db="UniProtKB">
        <authorList>
            <consortium name="Ensembl"/>
        </authorList>
    </citation>
    <scope>IDENTIFICATION</scope>
    <source>
        <strain evidence="12">Glennie</strain>
    </source>
</reference>
<dbReference type="PANTHER" id="PTHR10782">
    <property type="entry name" value="ZINC FINGER MIZ DOMAIN-CONTAINING PROTEIN"/>
    <property type="match status" value="1"/>
</dbReference>
<protein>
    <recommendedName>
        <fullName evidence="14">SP-RING-type domain-containing protein</fullName>
    </recommendedName>
</protein>
<feature type="domain" description="SP-RING-type" evidence="10">
    <location>
        <begin position="189"/>
        <end position="272"/>
    </location>
</feature>
<evidence type="ECO:0000256" key="9">
    <source>
        <dbReference type="SAM" id="MobiDB-lite"/>
    </source>
</evidence>
<evidence type="ECO:0000313" key="12">
    <source>
        <dbReference type="Ensembl" id="ENSOANP00000051336.1"/>
    </source>
</evidence>
<dbReference type="GeneID" id="103169992"/>
<reference evidence="12 13" key="1">
    <citation type="journal article" date="2008" name="Nature">
        <title>Genome analysis of the platypus reveals unique signatures of evolution.</title>
        <authorList>
            <person name="Warren W.C."/>
            <person name="Hillier L.W."/>
            <person name="Marshall Graves J.A."/>
            <person name="Birney E."/>
            <person name="Ponting C.P."/>
            <person name="Grutzner F."/>
            <person name="Belov K."/>
            <person name="Miller W."/>
            <person name="Clarke L."/>
            <person name="Chinwalla A.T."/>
            <person name="Yang S.P."/>
            <person name="Heger A."/>
            <person name="Locke D.P."/>
            <person name="Miethke P."/>
            <person name="Waters P.D."/>
            <person name="Veyrunes F."/>
            <person name="Fulton L."/>
            <person name="Fulton B."/>
            <person name="Graves T."/>
            <person name="Wallis J."/>
            <person name="Puente X.S."/>
            <person name="Lopez-Otin C."/>
            <person name="Ordonez G.R."/>
            <person name="Eichler E.E."/>
            <person name="Chen L."/>
            <person name="Cheng Z."/>
            <person name="Deakin J.E."/>
            <person name="Alsop A."/>
            <person name="Thompson K."/>
            <person name="Kirby P."/>
            <person name="Papenfuss A.T."/>
            <person name="Wakefield M.J."/>
            <person name="Olender T."/>
            <person name="Lancet D."/>
            <person name="Huttley G.A."/>
            <person name="Smit A.F."/>
            <person name="Pask A."/>
            <person name="Temple-Smith P."/>
            <person name="Batzer M.A."/>
            <person name="Walker J.A."/>
            <person name="Konkel M.K."/>
            <person name="Harris R.S."/>
            <person name="Whittington C.M."/>
            <person name="Wong E.S."/>
            <person name="Gemmell N.J."/>
            <person name="Buschiazzo E."/>
            <person name="Vargas Jentzsch I.M."/>
            <person name="Merkel A."/>
            <person name="Schmitz J."/>
            <person name="Zemann A."/>
            <person name="Churakov G."/>
            <person name="Kriegs J.O."/>
            <person name="Brosius J."/>
            <person name="Murchison E.P."/>
            <person name="Sachidanandam R."/>
            <person name="Smith C."/>
            <person name="Hannon G.J."/>
            <person name="Tsend-Ayush E."/>
            <person name="McMillan D."/>
            <person name="Attenborough R."/>
            <person name="Rens W."/>
            <person name="Ferguson-Smith M."/>
            <person name="Lefevre C.M."/>
            <person name="Sharp J.A."/>
            <person name="Nicholas K.R."/>
            <person name="Ray D.A."/>
            <person name="Kube M."/>
            <person name="Reinhardt R."/>
            <person name="Pringle T.H."/>
            <person name="Taylor J."/>
            <person name="Jones R.C."/>
            <person name="Nixon B."/>
            <person name="Dacheux J.L."/>
            <person name="Niwa H."/>
            <person name="Sekita Y."/>
            <person name="Huang X."/>
            <person name="Stark A."/>
            <person name="Kheradpour P."/>
            <person name="Kellis M."/>
            <person name="Flicek P."/>
            <person name="Chen Y."/>
            <person name="Webber C."/>
            <person name="Hardison R."/>
            <person name="Nelson J."/>
            <person name="Hallsworth-Pepin K."/>
            <person name="Delehaunty K."/>
            <person name="Markovic C."/>
            <person name="Minx P."/>
            <person name="Feng Y."/>
            <person name="Kremitzki C."/>
            <person name="Mitreva M."/>
            <person name="Glasscock J."/>
            <person name="Wylie T."/>
            <person name="Wohldmann P."/>
            <person name="Thiru P."/>
            <person name="Nhan M.N."/>
            <person name="Pohl C.S."/>
            <person name="Smith S.M."/>
            <person name="Hou S."/>
            <person name="Nefedov M."/>
            <person name="de Jong P.J."/>
            <person name="Renfree M.B."/>
            <person name="Mardis E.R."/>
            <person name="Wilson R.K."/>
        </authorList>
    </citation>
    <scope>NUCLEOTIDE SEQUENCE [LARGE SCALE GENOMIC DNA]</scope>
    <source>
        <strain evidence="12 13">Glennie</strain>
    </source>
</reference>
<evidence type="ECO:0008006" key="14">
    <source>
        <dbReference type="Google" id="ProtNLM"/>
    </source>
</evidence>
<keyword evidence="3" id="KW-0808">Transferase</keyword>
<dbReference type="PROSITE" id="PS51466">
    <property type="entry name" value="PINIT"/>
    <property type="match status" value="1"/>
</dbReference>
<proteinExistence type="inferred from homology"/>
<dbReference type="Gene3D" id="2.60.120.780">
    <property type="entry name" value="PINIT domain"/>
    <property type="match status" value="1"/>
</dbReference>
<evidence type="ECO:0000256" key="2">
    <source>
        <dbReference type="ARBA" id="ARBA00005383"/>
    </source>
</evidence>
<dbReference type="InParanoid" id="A0A6I8PFF0"/>
<evidence type="ECO:0000256" key="4">
    <source>
        <dbReference type="ARBA" id="ARBA00022723"/>
    </source>
</evidence>
<sequence>MDMENSKNPPRLLSARPIVTMEELPFYKVYAEIIRPTKLAPRNSVMYKKTKLHFMASPEKLDEIHRTNEVQLGDETLTFQLRFCLWDTQGPQIDHLPRHLSIRVNEKKCFVLKEKESNKHPINITELVHLSDVEPNIIKASWSLNDRQDYAMSLCWVKQLTTSDLLRELRAKDVFPASKTRAMIQEKLAAEAGEATASSFRISLMCPLGQSRMSMPCRALSCSHLQTFDALQYLQRNKEKETWRCPICVKKAYFKNLVVDEFFLNVLNIGPDFEEIEFLPDGSWSPVGPKRNLRDDCNAPGHKGLLGPPPDSNKEIPTTAQMNNSSSIVELQTPATPRATLAAMPTTEVTRPQHPQVFFQGPPQGINLQQSGSPQSSFQLTSTRASTDLNFPTCFTVVTQLFAWPIFTSPNSSDYNPGLPWGPLAPSSAPVPEPAPVPAPVPLLPPAPLPGPGPYSGWTPLPLPVGLDRPWSQQLSLSGPGLGQGSGVPAFQQLVRYQPPAPGLFPPVVQIFQPAGPMGSTVVGPRGGGTFRLNMPPPYLAPFDPNMGGCRSQRGRASSSRANSCQSRQAGGSDISEGQRYL</sequence>
<comment type="similarity">
    <text evidence="2">Belongs to the PIAS family.</text>
</comment>
<evidence type="ECO:0000256" key="7">
    <source>
        <dbReference type="ARBA" id="ARBA00022833"/>
    </source>
</evidence>
<evidence type="ECO:0000259" key="10">
    <source>
        <dbReference type="PROSITE" id="PS51044"/>
    </source>
</evidence>
<dbReference type="AlphaFoldDB" id="A0A6I8PFF0"/>
<keyword evidence="7" id="KW-0862">Zinc</keyword>
<feature type="compositionally biased region" description="Low complexity" evidence="9">
    <location>
        <begin position="548"/>
        <end position="565"/>
    </location>
</feature>
<keyword evidence="6" id="KW-0833">Ubl conjugation pathway</keyword>
<feature type="domain" description="PINIT" evidence="11">
    <location>
        <begin position="5"/>
        <end position="160"/>
    </location>
</feature>
<dbReference type="GO" id="GO:0003712">
    <property type="term" value="F:transcription coregulator activity"/>
    <property type="evidence" value="ECO:0000318"/>
    <property type="project" value="GO_Central"/>
</dbReference>
<dbReference type="GO" id="GO:0006357">
    <property type="term" value="P:regulation of transcription by RNA polymerase II"/>
    <property type="evidence" value="ECO:0000318"/>
    <property type="project" value="GO_Central"/>
</dbReference>
<accession>A0A6I8PFF0</accession>
<gene>
    <name evidence="12" type="primary">LOC103169992</name>
</gene>
<dbReference type="GO" id="GO:0008270">
    <property type="term" value="F:zinc ion binding"/>
    <property type="evidence" value="ECO:0007669"/>
    <property type="project" value="UniProtKB-KW"/>
</dbReference>
<keyword evidence="4" id="KW-0479">Metal-binding</keyword>
<dbReference type="InterPro" id="IPR013083">
    <property type="entry name" value="Znf_RING/FYVE/PHD"/>
</dbReference>
<dbReference type="UniPathway" id="UPA00886"/>
<evidence type="ECO:0000256" key="1">
    <source>
        <dbReference type="ARBA" id="ARBA00004718"/>
    </source>
</evidence>
<dbReference type="Pfam" id="PF14324">
    <property type="entry name" value="PINIT"/>
    <property type="match status" value="1"/>
</dbReference>
<dbReference type="Proteomes" id="UP000002279">
    <property type="component" value="Chromosome X1"/>
</dbReference>
<dbReference type="InterPro" id="IPR038654">
    <property type="entry name" value="PINIT_sf"/>
</dbReference>
<reference evidence="12" key="2">
    <citation type="submission" date="2025-08" db="UniProtKB">
        <authorList>
            <consortium name="Ensembl"/>
        </authorList>
    </citation>
    <scope>IDENTIFICATION</scope>
    <source>
        <strain evidence="12">Glennie</strain>
    </source>
</reference>
<dbReference type="InterPro" id="IPR004181">
    <property type="entry name" value="Znf_MIZ"/>
</dbReference>
<dbReference type="PANTHER" id="PTHR10782:SF10">
    <property type="entry name" value="E3 SUMO-PROTEIN LIGASE PIAS3"/>
    <property type="match status" value="1"/>
</dbReference>
<dbReference type="GO" id="GO:0061665">
    <property type="term" value="F:SUMO ligase activity"/>
    <property type="evidence" value="ECO:0000318"/>
    <property type="project" value="GO_Central"/>
</dbReference>
<dbReference type="GO" id="GO:0000785">
    <property type="term" value="C:chromatin"/>
    <property type="evidence" value="ECO:0000318"/>
    <property type="project" value="GO_Central"/>
</dbReference>
<dbReference type="Ensembl" id="ENSOANT00000045327.2">
    <property type="protein sequence ID" value="ENSOANP00000051336.1"/>
    <property type="gene ID" value="ENSOANG00000034044.2"/>
</dbReference>
<dbReference type="GeneTree" id="ENSGT01030000234539"/>
<evidence type="ECO:0000256" key="8">
    <source>
        <dbReference type="PROSITE-ProRule" id="PRU00452"/>
    </source>
</evidence>